<dbReference type="AlphaFoldDB" id="A0A177HNT2"/>
<dbReference type="OrthoDB" id="4299240at2"/>
<comment type="caution">
    <text evidence="3">The sequence shown here is derived from an EMBL/GenBank/DDBJ whole genome shotgun (WGS) entry which is preliminary data.</text>
</comment>
<evidence type="ECO:0000256" key="1">
    <source>
        <dbReference type="SAM" id="MobiDB-lite"/>
    </source>
</evidence>
<dbReference type="Pfam" id="PF04149">
    <property type="entry name" value="DUF397"/>
    <property type="match status" value="1"/>
</dbReference>
<gene>
    <name evidence="3" type="ORF">STSP_39210</name>
</gene>
<accession>A0A177HNT2</accession>
<sequence>MAESTITQHPRAGWEKPEQLDLSGAEWRSSSRGMGDVEIAFVEGFIAMRNGGRPESPSLIFTPAEWGAFVLGAREGEFDLT</sequence>
<organism evidence="3 4">
    <name type="scientific">Streptomyces jeddahensis</name>
    <dbReference type="NCBI Taxonomy" id="1716141"/>
    <lineage>
        <taxon>Bacteria</taxon>
        <taxon>Bacillati</taxon>
        <taxon>Actinomycetota</taxon>
        <taxon>Actinomycetes</taxon>
        <taxon>Kitasatosporales</taxon>
        <taxon>Streptomycetaceae</taxon>
        <taxon>Streptomyces</taxon>
    </lineage>
</organism>
<dbReference type="STRING" id="1716141.STSP_39210"/>
<evidence type="ECO:0000313" key="3">
    <source>
        <dbReference type="EMBL" id="OAH12575.1"/>
    </source>
</evidence>
<dbReference type="EMBL" id="LOHS01000088">
    <property type="protein sequence ID" value="OAH12575.1"/>
    <property type="molecule type" value="Genomic_DNA"/>
</dbReference>
<reference evidence="3 4" key="1">
    <citation type="submission" date="2015-12" db="EMBL/GenBank/DDBJ databases">
        <title>Genome sequence of Streptomyces sp. G25.</title>
        <authorList>
            <person name="Poehlein A."/>
            <person name="Roettig A."/>
            <person name="Hiessl S."/>
            <person name="Hauschild P."/>
            <person name="Schauer J."/>
            <person name="Madkour M.H."/>
            <person name="Al-Ansari A.M."/>
            <person name="Almakishah N.H."/>
            <person name="Steinbuechel A."/>
            <person name="Daniel R."/>
        </authorList>
    </citation>
    <scope>NUCLEOTIDE SEQUENCE [LARGE SCALE GENOMIC DNA]</scope>
    <source>
        <strain evidence="4">G25(2015)</strain>
    </source>
</reference>
<evidence type="ECO:0000259" key="2">
    <source>
        <dbReference type="Pfam" id="PF04149"/>
    </source>
</evidence>
<dbReference type="PATRIC" id="fig|1716141.3.peg.4123"/>
<dbReference type="InterPro" id="IPR007278">
    <property type="entry name" value="DUF397"/>
</dbReference>
<dbReference type="Proteomes" id="UP000077381">
    <property type="component" value="Unassembled WGS sequence"/>
</dbReference>
<name>A0A177HNT2_9ACTN</name>
<protein>
    <recommendedName>
        <fullName evidence="2">DUF397 domain-containing protein</fullName>
    </recommendedName>
</protein>
<proteinExistence type="predicted"/>
<evidence type="ECO:0000313" key="4">
    <source>
        <dbReference type="Proteomes" id="UP000077381"/>
    </source>
</evidence>
<dbReference type="RefSeq" id="WP_067279466.1">
    <property type="nucleotide sequence ID" value="NZ_LOHS01000088.1"/>
</dbReference>
<keyword evidence="4" id="KW-1185">Reference proteome</keyword>
<feature type="domain" description="DUF397" evidence="2">
    <location>
        <begin position="25"/>
        <end position="74"/>
    </location>
</feature>
<feature type="region of interest" description="Disordered" evidence="1">
    <location>
        <begin position="1"/>
        <end position="32"/>
    </location>
</feature>